<evidence type="ECO:0000256" key="3">
    <source>
        <dbReference type="ARBA" id="ARBA00023125"/>
    </source>
</evidence>
<accession>A0A2T3ADS9</accession>
<proteinExistence type="predicted"/>
<dbReference type="GO" id="GO:0005634">
    <property type="term" value="C:nucleus"/>
    <property type="evidence" value="ECO:0007669"/>
    <property type="project" value="UniProtKB-SubCell"/>
</dbReference>
<keyword evidence="4" id="KW-0804">Transcription</keyword>
<keyword evidence="2" id="KW-0805">Transcription regulation</keyword>
<feature type="region of interest" description="Disordered" evidence="6">
    <location>
        <begin position="227"/>
        <end position="251"/>
    </location>
</feature>
<dbReference type="Proteomes" id="UP000241462">
    <property type="component" value="Unassembled WGS sequence"/>
</dbReference>
<keyword evidence="3" id="KW-0238">DNA-binding</keyword>
<evidence type="ECO:0000259" key="7">
    <source>
        <dbReference type="PROSITE" id="PS50888"/>
    </source>
</evidence>
<keyword evidence="5" id="KW-0539">Nucleus</keyword>
<dbReference type="GO" id="GO:0046983">
    <property type="term" value="F:protein dimerization activity"/>
    <property type="evidence" value="ECO:0007669"/>
    <property type="project" value="InterPro"/>
</dbReference>
<feature type="region of interest" description="Disordered" evidence="6">
    <location>
        <begin position="1"/>
        <end position="63"/>
    </location>
</feature>
<comment type="subcellular location">
    <subcellularLocation>
        <location evidence="1">Nucleus</location>
    </subcellularLocation>
</comment>
<name>A0A2T3ADS9_9PEZI</name>
<evidence type="ECO:0000256" key="6">
    <source>
        <dbReference type="SAM" id="MobiDB-lite"/>
    </source>
</evidence>
<organism evidence="8 9">
    <name type="scientific">Coniella lustricola</name>
    <dbReference type="NCBI Taxonomy" id="2025994"/>
    <lineage>
        <taxon>Eukaryota</taxon>
        <taxon>Fungi</taxon>
        <taxon>Dikarya</taxon>
        <taxon>Ascomycota</taxon>
        <taxon>Pezizomycotina</taxon>
        <taxon>Sordariomycetes</taxon>
        <taxon>Sordariomycetidae</taxon>
        <taxon>Diaporthales</taxon>
        <taxon>Schizoparmaceae</taxon>
        <taxon>Coniella</taxon>
    </lineage>
</organism>
<dbReference type="Gene3D" id="4.10.280.10">
    <property type="entry name" value="Helix-loop-helix DNA-binding domain"/>
    <property type="match status" value="1"/>
</dbReference>
<evidence type="ECO:0000256" key="1">
    <source>
        <dbReference type="ARBA" id="ARBA00004123"/>
    </source>
</evidence>
<dbReference type="STRING" id="2025994.A0A2T3ADS9"/>
<feature type="compositionally biased region" description="Polar residues" evidence="6">
    <location>
        <begin position="343"/>
        <end position="365"/>
    </location>
</feature>
<feature type="region of interest" description="Disordered" evidence="6">
    <location>
        <begin position="343"/>
        <end position="460"/>
    </location>
</feature>
<dbReference type="SMART" id="SM00353">
    <property type="entry name" value="HLH"/>
    <property type="match status" value="1"/>
</dbReference>
<dbReference type="AlphaFoldDB" id="A0A2T3ADS9"/>
<feature type="domain" description="BHLH" evidence="7">
    <location>
        <begin position="450"/>
        <end position="501"/>
    </location>
</feature>
<evidence type="ECO:0000256" key="2">
    <source>
        <dbReference type="ARBA" id="ARBA00023015"/>
    </source>
</evidence>
<dbReference type="EMBL" id="KZ678405">
    <property type="protein sequence ID" value="PSR93663.1"/>
    <property type="molecule type" value="Genomic_DNA"/>
</dbReference>
<dbReference type="SUPFAM" id="SSF47459">
    <property type="entry name" value="HLH, helix-loop-helix DNA-binding domain"/>
    <property type="match status" value="1"/>
</dbReference>
<dbReference type="GO" id="GO:0000981">
    <property type="term" value="F:DNA-binding transcription factor activity, RNA polymerase II-specific"/>
    <property type="evidence" value="ECO:0007669"/>
    <property type="project" value="TreeGrafter"/>
</dbReference>
<dbReference type="PANTHER" id="PTHR15741">
    <property type="entry name" value="BASIC HELIX-LOOP-HELIX ZIP TRANSCRIPTION FACTOR"/>
    <property type="match status" value="1"/>
</dbReference>
<dbReference type="OrthoDB" id="5778525at2759"/>
<dbReference type="InterPro" id="IPR036638">
    <property type="entry name" value="HLH_DNA-bd_sf"/>
</dbReference>
<evidence type="ECO:0000313" key="8">
    <source>
        <dbReference type="EMBL" id="PSR93663.1"/>
    </source>
</evidence>
<dbReference type="InterPro" id="IPR052207">
    <property type="entry name" value="Max-like/E-box_TFs"/>
</dbReference>
<feature type="compositionally biased region" description="Low complexity" evidence="6">
    <location>
        <begin position="418"/>
        <end position="431"/>
    </location>
</feature>
<dbReference type="PANTHER" id="PTHR15741:SF27">
    <property type="entry name" value="TRANSCRIPTION FACTOR AP-4"/>
    <property type="match status" value="1"/>
</dbReference>
<evidence type="ECO:0000256" key="5">
    <source>
        <dbReference type="ARBA" id="ARBA00023242"/>
    </source>
</evidence>
<gene>
    <name evidence="8" type="ORF">BD289DRAFT_480975</name>
</gene>
<protein>
    <recommendedName>
        <fullName evidence="7">BHLH domain-containing protein</fullName>
    </recommendedName>
</protein>
<evidence type="ECO:0000313" key="9">
    <source>
        <dbReference type="Proteomes" id="UP000241462"/>
    </source>
</evidence>
<dbReference type="GO" id="GO:0000978">
    <property type="term" value="F:RNA polymerase II cis-regulatory region sequence-specific DNA binding"/>
    <property type="evidence" value="ECO:0007669"/>
    <property type="project" value="TreeGrafter"/>
</dbReference>
<dbReference type="Pfam" id="PF00010">
    <property type="entry name" value="HLH"/>
    <property type="match status" value="1"/>
</dbReference>
<feature type="compositionally biased region" description="Polar residues" evidence="6">
    <location>
        <begin position="230"/>
        <end position="242"/>
    </location>
</feature>
<evidence type="ECO:0000256" key="4">
    <source>
        <dbReference type="ARBA" id="ARBA00023163"/>
    </source>
</evidence>
<keyword evidence="9" id="KW-1185">Reference proteome</keyword>
<reference evidence="8 9" key="1">
    <citation type="journal article" date="2018" name="Mycol. Prog.">
        <title>Coniella lustricola, a new species from submerged detritus.</title>
        <authorList>
            <person name="Raudabaugh D.B."/>
            <person name="Iturriaga T."/>
            <person name="Carver A."/>
            <person name="Mondo S."/>
            <person name="Pangilinan J."/>
            <person name="Lipzen A."/>
            <person name="He G."/>
            <person name="Amirebrahimi M."/>
            <person name="Grigoriev I.V."/>
            <person name="Miller A.N."/>
        </authorList>
    </citation>
    <scope>NUCLEOTIDE SEQUENCE [LARGE SCALE GENOMIC DNA]</scope>
    <source>
        <strain evidence="8 9">B22-T-1</strain>
    </source>
</reference>
<dbReference type="PROSITE" id="PS50888">
    <property type="entry name" value="BHLH"/>
    <property type="match status" value="1"/>
</dbReference>
<dbReference type="InterPro" id="IPR011598">
    <property type="entry name" value="bHLH_dom"/>
</dbReference>
<feature type="compositionally biased region" description="Basic and acidic residues" evidence="6">
    <location>
        <begin position="441"/>
        <end position="459"/>
    </location>
</feature>
<sequence length="515" mass="55548">MGSRRSVSGLGDLPFGYLTPLNPSDSAPEVLIPPTFDYFSGTQRPPPPPPGPAPAPGPPLLETSETSRIANALNTILTDHNNYGQLNFGEGFTNDGLDLPPALEGVSTSFGLSLNGLNDIFTNGLFMDRGHGNMAAPTNSMNGSGPMSASMAPPTLMHGSVDPGLDNGLISSPDLMHFPSSIANQSPSFAAPQPLFAAAQLTPPSHATDRAQYSPDVVEAATVLHRSHNMSHQPPESRQQPLNRARAPPSRQIRYQGIEEFQDEGRRMSQSASQSSDAWMPFVFGDNEERRPVRARPAVPLDLQYGTDQSFGNNNRPFEPRLRQDTSAALQEKQMSYMSAIDLSTSTNTTPGPDVTVNGNANPRSQVHLRTLSLDTNGQDDPSFRKSRSREDEGDDEDEPQSAASKTSARKRKLKTEASGSPATGTGTTAPNKRRKSAAAAKRENLTEDQKRENHINSEKKRRKVISVGFDNLGHIVPAANGGNTSKSAVLEATVAFIQELMEGNAQLRQMHLLE</sequence>
<dbReference type="InParanoid" id="A0A2T3ADS9"/>
<feature type="compositionally biased region" description="Pro residues" evidence="6">
    <location>
        <begin position="44"/>
        <end position="59"/>
    </location>
</feature>